<protein>
    <recommendedName>
        <fullName evidence="6">NAD(P)-binding protein</fullName>
    </recommendedName>
</protein>
<evidence type="ECO:0008006" key="6">
    <source>
        <dbReference type="Google" id="ProtNLM"/>
    </source>
</evidence>
<dbReference type="HOGENOM" id="CLU_010194_44_6_1"/>
<dbReference type="Proteomes" id="UP000053257">
    <property type="component" value="Unassembled WGS sequence"/>
</dbReference>
<proteinExistence type="inferred from homology"/>
<dbReference type="InterPro" id="IPR036291">
    <property type="entry name" value="NAD(P)-bd_dom_sf"/>
</dbReference>
<keyword evidence="3" id="KW-0560">Oxidoreductase</keyword>
<dbReference type="AlphaFoldDB" id="A0A0C3S0F7"/>
<accession>A0A0C3S0F7</accession>
<dbReference type="OrthoDB" id="191139at2759"/>
<keyword evidence="5" id="KW-1185">Reference proteome</keyword>
<keyword evidence="2" id="KW-0521">NADP</keyword>
<comment type="similarity">
    <text evidence="1">Belongs to the short-chain dehydrogenases/reductases (SDR) family.</text>
</comment>
<dbReference type="PRINTS" id="PR00081">
    <property type="entry name" value="GDHRDH"/>
</dbReference>
<dbReference type="EMBL" id="KN840675">
    <property type="protein sequence ID" value="KIP02442.1"/>
    <property type="molecule type" value="Genomic_DNA"/>
</dbReference>
<dbReference type="SUPFAM" id="SSF51735">
    <property type="entry name" value="NAD(P)-binding Rossmann-fold domains"/>
    <property type="match status" value="1"/>
</dbReference>
<evidence type="ECO:0000313" key="5">
    <source>
        <dbReference type="Proteomes" id="UP000053257"/>
    </source>
</evidence>
<dbReference type="GO" id="GO:0016491">
    <property type="term" value="F:oxidoreductase activity"/>
    <property type="evidence" value="ECO:0007669"/>
    <property type="project" value="UniProtKB-KW"/>
</dbReference>
<gene>
    <name evidence="4" type="ORF">PHLGIDRAFT_26578</name>
</gene>
<dbReference type="Gene3D" id="3.40.50.720">
    <property type="entry name" value="NAD(P)-binding Rossmann-like Domain"/>
    <property type="match status" value="1"/>
</dbReference>
<evidence type="ECO:0000256" key="1">
    <source>
        <dbReference type="ARBA" id="ARBA00006484"/>
    </source>
</evidence>
<dbReference type="Pfam" id="PF13561">
    <property type="entry name" value="adh_short_C2"/>
    <property type="match status" value="1"/>
</dbReference>
<evidence type="ECO:0000256" key="2">
    <source>
        <dbReference type="ARBA" id="ARBA00022857"/>
    </source>
</evidence>
<dbReference type="PANTHER" id="PTHR24320:SF236">
    <property type="entry name" value="SHORT-CHAIN DEHYDROGENASE-RELATED"/>
    <property type="match status" value="1"/>
</dbReference>
<name>A0A0C3S0F7_PHLG1</name>
<dbReference type="STRING" id="745531.A0A0C3S0F7"/>
<evidence type="ECO:0000256" key="3">
    <source>
        <dbReference type="ARBA" id="ARBA00023002"/>
    </source>
</evidence>
<sequence length="283" mass="31267">MGNTWSLVAQMYPPKPQWGVDDIPSLTGKVAVVTDKSRRAIQELKDDTGREALFLLLDLADLRDVKRAAAELLTKEPKIHILINNAGVMYCPIAETTAQGYDMQFGTNVVGHWYFTERLMPALLAVAADDPSEKARVVTTSSSANYLATLTWDSFVDGPKRRAMGTTELYNQSKHGNVVVAREMARRYGHRGIVSTSVNPGNLSTELQRYLTGMKKWAVSQILYPASFGALTQLYAATAPEAADMNGQFLIPWARVGKARAETGDPAVGTRLWEWLESECQKI</sequence>
<dbReference type="PANTHER" id="PTHR24320">
    <property type="entry name" value="RETINOL DEHYDROGENASE"/>
    <property type="match status" value="1"/>
</dbReference>
<reference evidence="4 5" key="1">
    <citation type="journal article" date="2014" name="PLoS Genet.">
        <title>Analysis of the Phlebiopsis gigantea genome, transcriptome and secretome provides insight into its pioneer colonization strategies of wood.</title>
        <authorList>
            <person name="Hori C."/>
            <person name="Ishida T."/>
            <person name="Igarashi K."/>
            <person name="Samejima M."/>
            <person name="Suzuki H."/>
            <person name="Master E."/>
            <person name="Ferreira P."/>
            <person name="Ruiz-Duenas F.J."/>
            <person name="Held B."/>
            <person name="Canessa P."/>
            <person name="Larrondo L.F."/>
            <person name="Schmoll M."/>
            <person name="Druzhinina I.S."/>
            <person name="Kubicek C.P."/>
            <person name="Gaskell J.A."/>
            <person name="Kersten P."/>
            <person name="St John F."/>
            <person name="Glasner J."/>
            <person name="Sabat G."/>
            <person name="Splinter BonDurant S."/>
            <person name="Syed K."/>
            <person name="Yadav J."/>
            <person name="Mgbeahuruike A.C."/>
            <person name="Kovalchuk A."/>
            <person name="Asiegbu F.O."/>
            <person name="Lackner G."/>
            <person name="Hoffmeister D."/>
            <person name="Rencoret J."/>
            <person name="Gutierrez A."/>
            <person name="Sun H."/>
            <person name="Lindquist E."/>
            <person name="Barry K."/>
            <person name="Riley R."/>
            <person name="Grigoriev I.V."/>
            <person name="Henrissat B."/>
            <person name="Kues U."/>
            <person name="Berka R.M."/>
            <person name="Martinez A.T."/>
            <person name="Covert S.F."/>
            <person name="Blanchette R.A."/>
            <person name="Cullen D."/>
        </authorList>
    </citation>
    <scope>NUCLEOTIDE SEQUENCE [LARGE SCALE GENOMIC DNA]</scope>
    <source>
        <strain evidence="4 5">11061_1 CR5-6</strain>
    </source>
</reference>
<dbReference type="InterPro" id="IPR002347">
    <property type="entry name" value="SDR_fam"/>
</dbReference>
<evidence type="ECO:0000313" key="4">
    <source>
        <dbReference type="EMBL" id="KIP02442.1"/>
    </source>
</evidence>
<organism evidence="4 5">
    <name type="scientific">Phlebiopsis gigantea (strain 11061_1 CR5-6)</name>
    <name type="common">White-rot fungus</name>
    <name type="synonym">Peniophora gigantea</name>
    <dbReference type="NCBI Taxonomy" id="745531"/>
    <lineage>
        <taxon>Eukaryota</taxon>
        <taxon>Fungi</taxon>
        <taxon>Dikarya</taxon>
        <taxon>Basidiomycota</taxon>
        <taxon>Agaricomycotina</taxon>
        <taxon>Agaricomycetes</taxon>
        <taxon>Polyporales</taxon>
        <taxon>Phanerochaetaceae</taxon>
        <taxon>Phlebiopsis</taxon>
    </lineage>
</organism>